<protein>
    <submittedName>
        <fullName evidence="2">DUF302 domain-containing protein</fullName>
    </submittedName>
</protein>
<dbReference type="CDD" id="cd14797">
    <property type="entry name" value="DUF302"/>
    <property type="match status" value="1"/>
</dbReference>
<evidence type="ECO:0000313" key="2">
    <source>
        <dbReference type="EMBL" id="MEE2565149.1"/>
    </source>
</evidence>
<proteinExistence type="predicted"/>
<dbReference type="SUPFAM" id="SSF103247">
    <property type="entry name" value="TT1751-like"/>
    <property type="match status" value="1"/>
</dbReference>
<dbReference type="Pfam" id="PF03625">
    <property type="entry name" value="DUF302"/>
    <property type="match status" value="1"/>
</dbReference>
<dbReference type="RefSeq" id="WP_330194689.1">
    <property type="nucleotide sequence ID" value="NZ_JAZDRO010000001.1"/>
</dbReference>
<name>A0ABU7LUD6_9PROT</name>
<comment type="caution">
    <text evidence="2">The sequence shown here is derived from an EMBL/GenBank/DDBJ whole genome shotgun (WGS) entry which is preliminary data.</text>
</comment>
<dbReference type="InterPro" id="IPR035923">
    <property type="entry name" value="TT1751-like_sf"/>
</dbReference>
<evidence type="ECO:0000313" key="3">
    <source>
        <dbReference type="Proteomes" id="UP001310692"/>
    </source>
</evidence>
<dbReference type="InterPro" id="IPR016796">
    <property type="entry name" value="UCP021774"/>
</dbReference>
<reference evidence="2 3" key="1">
    <citation type="submission" date="2024-01" db="EMBL/GenBank/DDBJ databases">
        <title>Hyphobacterium bacterium isolated from marine sediment.</title>
        <authorList>
            <person name="Zhao S."/>
        </authorList>
    </citation>
    <scope>NUCLEOTIDE SEQUENCE [LARGE SCALE GENOMIC DNA]</scope>
    <source>
        <strain evidence="2 3">Y60-23</strain>
    </source>
</reference>
<accession>A0ABU7LUD6</accession>
<dbReference type="Gene3D" id="3.30.310.70">
    <property type="entry name" value="TT1751-like domain"/>
    <property type="match status" value="1"/>
</dbReference>
<feature type="domain" description="DUF302" evidence="1">
    <location>
        <begin position="35"/>
        <end position="98"/>
    </location>
</feature>
<dbReference type="InterPro" id="IPR005180">
    <property type="entry name" value="DUF302"/>
</dbReference>
<dbReference type="PANTHER" id="PTHR38342:SF1">
    <property type="entry name" value="SLR5037 PROTEIN"/>
    <property type="match status" value="1"/>
</dbReference>
<organism evidence="2 3">
    <name type="scientific">Hyphobacterium marinum</name>
    <dbReference type="NCBI Taxonomy" id="3116574"/>
    <lineage>
        <taxon>Bacteria</taxon>
        <taxon>Pseudomonadati</taxon>
        <taxon>Pseudomonadota</taxon>
        <taxon>Alphaproteobacteria</taxon>
        <taxon>Maricaulales</taxon>
        <taxon>Maricaulaceae</taxon>
        <taxon>Hyphobacterium</taxon>
    </lineage>
</organism>
<keyword evidence="3" id="KW-1185">Reference proteome</keyword>
<dbReference type="PIRSF" id="PIRSF021774">
    <property type="entry name" value="UCP021774"/>
    <property type="match status" value="1"/>
</dbReference>
<dbReference type="Proteomes" id="UP001310692">
    <property type="component" value="Unassembled WGS sequence"/>
</dbReference>
<gene>
    <name evidence="2" type="ORF">V0U35_00520</name>
</gene>
<sequence length="129" mass="13960">MSYYISTRVDGRFDDVVDRVIAALKDQGFGVLSDIDIAATMKAKLDKDLRPYRILGACNPGFAFKALQAEDKIGVMLPCNVIVQQREDGRIEVSAVDPAASMQAVENPALADLAGDVKAMLAKMIQSLN</sequence>
<dbReference type="EMBL" id="JAZDRO010000001">
    <property type="protein sequence ID" value="MEE2565149.1"/>
    <property type="molecule type" value="Genomic_DNA"/>
</dbReference>
<dbReference type="PANTHER" id="PTHR38342">
    <property type="entry name" value="SLR5037 PROTEIN"/>
    <property type="match status" value="1"/>
</dbReference>
<evidence type="ECO:0000259" key="1">
    <source>
        <dbReference type="Pfam" id="PF03625"/>
    </source>
</evidence>